<comment type="caution">
    <text evidence="2">The sequence shown here is derived from an EMBL/GenBank/DDBJ whole genome shotgun (WGS) entry which is preliminary data.</text>
</comment>
<keyword evidence="1" id="KW-0732">Signal</keyword>
<dbReference type="Proteomes" id="UP001500213">
    <property type="component" value="Unassembled WGS sequence"/>
</dbReference>
<feature type="signal peptide" evidence="1">
    <location>
        <begin position="1"/>
        <end position="34"/>
    </location>
</feature>
<dbReference type="PANTHER" id="PTHR43649:SF12">
    <property type="entry name" value="DIACETYLCHITOBIOSE BINDING PROTEIN DASA"/>
    <property type="match status" value="1"/>
</dbReference>
<evidence type="ECO:0000313" key="3">
    <source>
        <dbReference type="Proteomes" id="UP001500213"/>
    </source>
</evidence>
<evidence type="ECO:0000313" key="2">
    <source>
        <dbReference type="EMBL" id="GAA4194533.1"/>
    </source>
</evidence>
<dbReference type="PROSITE" id="PS51318">
    <property type="entry name" value="TAT"/>
    <property type="match status" value="1"/>
</dbReference>
<dbReference type="PANTHER" id="PTHR43649">
    <property type="entry name" value="ARABINOSE-BINDING PROTEIN-RELATED"/>
    <property type="match status" value="1"/>
</dbReference>
<evidence type="ECO:0000256" key="1">
    <source>
        <dbReference type="SAM" id="SignalP"/>
    </source>
</evidence>
<dbReference type="InterPro" id="IPR050490">
    <property type="entry name" value="Bact_solute-bd_prot1"/>
</dbReference>
<name>A0ABP8AZU8_9MICO</name>
<dbReference type="Gene3D" id="3.40.190.10">
    <property type="entry name" value="Periplasmic binding protein-like II"/>
    <property type="match status" value="1"/>
</dbReference>
<dbReference type="EMBL" id="BAABBX010000016">
    <property type="protein sequence ID" value="GAA4194533.1"/>
    <property type="molecule type" value="Genomic_DNA"/>
</dbReference>
<keyword evidence="3" id="KW-1185">Reference proteome</keyword>
<dbReference type="SUPFAM" id="SSF53850">
    <property type="entry name" value="Periplasmic binding protein-like II"/>
    <property type="match status" value="1"/>
</dbReference>
<proteinExistence type="predicted"/>
<dbReference type="InterPro" id="IPR006311">
    <property type="entry name" value="TAT_signal"/>
</dbReference>
<dbReference type="Pfam" id="PF13416">
    <property type="entry name" value="SBP_bac_8"/>
    <property type="match status" value="1"/>
</dbReference>
<reference evidence="3" key="1">
    <citation type="journal article" date="2019" name="Int. J. Syst. Evol. Microbiol.">
        <title>The Global Catalogue of Microorganisms (GCM) 10K type strain sequencing project: providing services to taxonomists for standard genome sequencing and annotation.</title>
        <authorList>
            <consortium name="The Broad Institute Genomics Platform"/>
            <consortium name="The Broad Institute Genome Sequencing Center for Infectious Disease"/>
            <person name="Wu L."/>
            <person name="Ma J."/>
        </authorList>
    </citation>
    <scope>NUCLEOTIDE SEQUENCE [LARGE SCALE GENOMIC DNA]</scope>
    <source>
        <strain evidence="3">JCM 17593</strain>
    </source>
</reference>
<dbReference type="InterPro" id="IPR006059">
    <property type="entry name" value="SBP"/>
</dbReference>
<accession>A0ABP8AZU8</accession>
<gene>
    <name evidence="2" type="ORF">GCM10022288_30140</name>
</gene>
<sequence>MTAPPTPPLGATRRQFLRWSAASAAALSVPGLLAACAGSGDVRTVRSGRVTLDFWTHDDGYVQFFTDSIGVADAATRYRYRLDVTKIGAADLVTKLLAQAVAEAGTPDVAGFEIGNFARMLRGDITEELLVDLSAIRDRFGDDLIQARVAPFSKNGKLYALDSDSPLVVQYYREDLFRRDGLALETPETWSAFLDDAEKVARKRGTKFGAVGVGSDLGQVLQGFQIPLMQNGGNLFDADGRLAIETPEAERALAFLVDGIRRGVFTTVTDLYGGSIQAALKSGELAAIAMPSWYAAYGIKPNVPDQSGKWRIRALPRFTPDGSRTSVGGGTGFGALRGKPNTQAATQFIEAIYLSKEQQVARYKALGYLPTLRSVYKDPELLGLEDTYFGGQRLFQVYADVIDEIPPYYQSADMSILQTVLSGSLLDAYRGRRTPSEALSEAADAFRGQTRAA</sequence>
<protein>
    <submittedName>
        <fullName evidence="2">ABC transporter substrate-binding protein</fullName>
    </submittedName>
</protein>
<dbReference type="RefSeq" id="WP_344778352.1">
    <property type="nucleotide sequence ID" value="NZ_BAABBX010000016.1"/>
</dbReference>
<organism evidence="2 3">
    <name type="scientific">Gryllotalpicola kribbensis</name>
    <dbReference type="NCBI Taxonomy" id="993084"/>
    <lineage>
        <taxon>Bacteria</taxon>
        <taxon>Bacillati</taxon>
        <taxon>Actinomycetota</taxon>
        <taxon>Actinomycetes</taxon>
        <taxon>Micrococcales</taxon>
        <taxon>Microbacteriaceae</taxon>
        <taxon>Gryllotalpicola</taxon>
    </lineage>
</organism>
<feature type="chain" id="PRO_5046534847" evidence="1">
    <location>
        <begin position="35"/>
        <end position="453"/>
    </location>
</feature>